<dbReference type="AlphaFoldDB" id="A0AAD6MYF6"/>
<dbReference type="Pfam" id="PF03109">
    <property type="entry name" value="ABC1"/>
    <property type="match status" value="1"/>
</dbReference>
<dbReference type="PANTHER" id="PTHR37171:SF1">
    <property type="entry name" value="SERINE_THREONINE-PROTEIN KINASE YRZF-RELATED"/>
    <property type="match status" value="1"/>
</dbReference>
<dbReference type="InterPro" id="IPR004147">
    <property type="entry name" value="ABC1_dom"/>
</dbReference>
<dbReference type="InterPro" id="IPR011009">
    <property type="entry name" value="Kinase-like_dom_sf"/>
</dbReference>
<dbReference type="PANTHER" id="PTHR37171">
    <property type="entry name" value="SERINE/THREONINE-PROTEIN KINASE YRZF-RELATED"/>
    <property type="match status" value="1"/>
</dbReference>
<evidence type="ECO:0000313" key="3">
    <source>
        <dbReference type="Proteomes" id="UP001215712"/>
    </source>
</evidence>
<proteinExistence type="predicted"/>
<dbReference type="EMBL" id="JAQJAN010000003">
    <property type="protein sequence ID" value="KAJ5733468.1"/>
    <property type="molecule type" value="Genomic_DNA"/>
</dbReference>
<protein>
    <recommendedName>
        <fullName evidence="1">ABC1 atypical kinase-like domain-containing protein</fullName>
    </recommendedName>
</protein>
<evidence type="ECO:0000313" key="2">
    <source>
        <dbReference type="EMBL" id="KAJ5733468.1"/>
    </source>
</evidence>
<dbReference type="Proteomes" id="UP001215712">
    <property type="component" value="Unassembled WGS sequence"/>
</dbReference>
<evidence type="ECO:0000259" key="1">
    <source>
        <dbReference type="Pfam" id="PF03109"/>
    </source>
</evidence>
<keyword evidence="3" id="KW-1185">Reference proteome</keyword>
<name>A0AAD6MYF6_9EURO</name>
<comment type="caution">
    <text evidence="2">The sequence shown here is derived from an EMBL/GenBank/DDBJ whole genome shotgun (WGS) entry which is preliminary data.</text>
</comment>
<gene>
    <name evidence="2" type="ORF">N7493_002254</name>
</gene>
<feature type="domain" description="ABC1 atypical kinase-like" evidence="1">
    <location>
        <begin position="102"/>
        <end position="165"/>
    </location>
</feature>
<dbReference type="SUPFAM" id="SSF56112">
    <property type="entry name" value="Protein kinase-like (PK-like)"/>
    <property type="match status" value="1"/>
</dbReference>
<dbReference type="InterPro" id="IPR052396">
    <property type="entry name" value="Meiotic_Drive_Suppr_Kinase"/>
</dbReference>
<dbReference type="Gene3D" id="1.10.510.10">
    <property type="entry name" value="Transferase(Phosphotransferase) domain 1"/>
    <property type="match status" value="1"/>
</dbReference>
<organism evidence="2 3">
    <name type="scientific">Penicillium malachiteum</name>
    <dbReference type="NCBI Taxonomy" id="1324776"/>
    <lineage>
        <taxon>Eukaryota</taxon>
        <taxon>Fungi</taxon>
        <taxon>Dikarya</taxon>
        <taxon>Ascomycota</taxon>
        <taxon>Pezizomycotina</taxon>
        <taxon>Eurotiomycetes</taxon>
        <taxon>Eurotiomycetidae</taxon>
        <taxon>Eurotiales</taxon>
        <taxon>Aspergillaceae</taxon>
        <taxon>Penicillium</taxon>
    </lineage>
</organism>
<reference evidence="2" key="2">
    <citation type="submission" date="2023-01" db="EMBL/GenBank/DDBJ databases">
        <authorList>
            <person name="Petersen C."/>
        </authorList>
    </citation>
    <scope>NUCLEOTIDE SEQUENCE</scope>
    <source>
        <strain evidence="2">IBT 17514</strain>
    </source>
</reference>
<accession>A0AAD6MYF6</accession>
<reference evidence="2" key="1">
    <citation type="journal article" date="2023" name="IMA Fungus">
        <title>Comparative genomic study of the Penicillium genus elucidates a diverse pangenome and 15 lateral gene transfer events.</title>
        <authorList>
            <person name="Petersen C."/>
            <person name="Sorensen T."/>
            <person name="Nielsen M.R."/>
            <person name="Sondergaard T.E."/>
            <person name="Sorensen J.L."/>
            <person name="Fitzpatrick D.A."/>
            <person name="Frisvad J.C."/>
            <person name="Nielsen K.L."/>
        </authorList>
    </citation>
    <scope>NUCLEOTIDE SEQUENCE</scope>
    <source>
        <strain evidence="2">IBT 17514</strain>
    </source>
</reference>
<sequence length="234" mass="26172">MSNMPLQEQPPTLDVGDKRIPVKRFELLNQLRLAVSRLELDEPRHGLPKIFIVKQQKHNGEAEFCNEISTYEGLQGLQGTVIPILFSQGLLNGCPALILLEAEGMTLRDLAKLDESAVPEQTIESGLQQAFRELHRNGAIHCDPNLGNFLLCKNGKIVVIDLEEVNFSPRQQSWELSANLGNVEYLMSRFRDVRYPNRPPSPISYWEGHSAINNDGIGSDALSLPFMTGLENVV</sequence>